<sequence>MLATACERSRQERLHVDAEKVAAAKKAAFIKSTYTDKGAIARDCAEFITEKAETRGYNYLPPFAGSHDGSLSLQLMCDEPEEFGIVYGLEDSALQDEHNIRKMT</sequence>
<dbReference type="AlphaFoldDB" id="A0A9P7KJQ3"/>
<dbReference type="EMBL" id="JABCKI010000651">
    <property type="protein sequence ID" value="KAG5649891.1"/>
    <property type="molecule type" value="Genomic_DNA"/>
</dbReference>
<name>A0A9P7KJQ3_9AGAR</name>
<organism evidence="1 2">
    <name type="scientific">Sphagnurus paluster</name>
    <dbReference type="NCBI Taxonomy" id="117069"/>
    <lineage>
        <taxon>Eukaryota</taxon>
        <taxon>Fungi</taxon>
        <taxon>Dikarya</taxon>
        <taxon>Basidiomycota</taxon>
        <taxon>Agaricomycotina</taxon>
        <taxon>Agaricomycetes</taxon>
        <taxon>Agaricomycetidae</taxon>
        <taxon>Agaricales</taxon>
        <taxon>Tricholomatineae</taxon>
        <taxon>Lyophyllaceae</taxon>
        <taxon>Sphagnurus</taxon>
    </lineage>
</organism>
<proteinExistence type="predicted"/>
<reference evidence="1" key="1">
    <citation type="submission" date="2021-02" db="EMBL/GenBank/DDBJ databases">
        <authorList>
            <person name="Nieuwenhuis M."/>
            <person name="Van De Peppel L.J.J."/>
        </authorList>
    </citation>
    <scope>NUCLEOTIDE SEQUENCE</scope>
    <source>
        <strain evidence="1">D49</strain>
    </source>
</reference>
<comment type="caution">
    <text evidence="1">The sequence shown here is derived from an EMBL/GenBank/DDBJ whole genome shotgun (WGS) entry which is preliminary data.</text>
</comment>
<accession>A0A9P7KJQ3</accession>
<evidence type="ECO:0000313" key="1">
    <source>
        <dbReference type="EMBL" id="KAG5649891.1"/>
    </source>
</evidence>
<gene>
    <name evidence="1" type="ORF">H0H81_001631</name>
</gene>
<reference evidence="1" key="2">
    <citation type="submission" date="2021-10" db="EMBL/GenBank/DDBJ databases">
        <title>Phylogenomics reveals ancestral predisposition of the termite-cultivated fungus Termitomyces towards a domesticated lifestyle.</title>
        <authorList>
            <person name="Auxier B."/>
            <person name="Grum-Grzhimaylo A."/>
            <person name="Cardenas M.E."/>
            <person name="Lodge J.D."/>
            <person name="Laessoe T."/>
            <person name="Pedersen O."/>
            <person name="Smith M.E."/>
            <person name="Kuyper T.W."/>
            <person name="Franco-Molano E.A."/>
            <person name="Baroni T.J."/>
            <person name="Aanen D.K."/>
        </authorList>
    </citation>
    <scope>NUCLEOTIDE SEQUENCE</scope>
    <source>
        <strain evidence="1">D49</strain>
    </source>
</reference>
<evidence type="ECO:0000313" key="2">
    <source>
        <dbReference type="Proteomes" id="UP000717328"/>
    </source>
</evidence>
<keyword evidence="2" id="KW-1185">Reference proteome</keyword>
<protein>
    <submittedName>
        <fullName evidence="1">Uncharacterized protein</fullName>
    </submittedName>
</protein>
<dbReference type="Proteomes" id="UP000717328">
    <property type="component" value="Unassembled WGS sequence"/>
</dbReference>